<evidence type="ECO:0000313" key="1">
    <source>
        <dbReference type="EMBL" id="KAJ1886546.1"/>
    </source>
</evidence>
<proteinExistence type="predicted"/>
<organism evidence="1 2">
    <name type="scientific">Kickxella alabastrina</name>
    <dbReference type="NCBI Taxonomy" id="61397"/>
    <lineage>
        <taxon>Eukaryota</taxon>
        <taxon>Fungi</taxon>
        <taxon>Fungi incertae sedis</taxon>
        <taxon>Zoopagomycota</taxon>
        <taxon>Kickxellomycotina</taxon>
        <taxon>Kickxellomycetes</taxon>
        <taxon>Kickxellales</taxon>
        <taxon>Kickxellaceae</taxon>
        <taxon>Kickxella</taxon>
    </lineage>
</organism>
<keyword evidence="2" id="KW-1185">Reference proteome</keyword>
<dbReference type="Proteomes" id="UP001150581">
    <property type="component" value="Unassembled WGS sequence"/>
</dbReference>
<comment type="caution">
    <text evidence="1">The sequence shown here is derived from an EMBL/GenBank/DDBJ whole genome shotgun (WGS) entry which is preliminary data.</text>
</comment>
<name>A0ACC1I6H4_9FUNG</name>
<gene>
    <name evidence="1" type="ORF">LPJ66_009580</name>
</gene>
<sequence>MDFLAVHRFANTVQTAHLFARQENVTAPDITTATAEDLHGVLGQWAVVCNGINISSMVCSIIVILSTIVVAFVNRSLLNRPSLRISTCIALCDLSFSICQVFVFNNDYMSGLSETHLRAIVWIMAGSNVSFVFLSSCMGIQLLLTVLTNKNHWAEAIRPYYEVTSIFCGFLITHPYMYVFKNIKWIPVAQLFYFREEESAGKRNIWLVQWMWIFGGVAFLFVIALLTYIKMSRAWKATETSINRYRTPEKLDLLDLDSDSDTMQQISDERKRYIRSVTLRVTCYPIIPIITLSFTLLCNLLSATPFWLYVMSNLMPSTQGMLNFLVYTMNPSLDVYRKRLAERTRGAKRRTRARFGKLEGTESMSDFPITFSEPSSVYSDRDNFKYTA</sequence>
<protein>
    <submittedName>
        <fullName evidence="1">Uncharacterized protein</fullName>
    </submittedName>
</protein>
<accession>A0ACC1I6H4</accession>
<evidence type="ECO:0000313" key="2">
    <source>
        <dbReference type="Proteomes" id="UP001150581"/>
    </source>
</evidence>
<reference evidence="1" key="1">
    <citation type="submission" date="2022-07" db="EMBL/GenBank/DDBJ databases">
        <title>Phylogenomic reconstructions and comparative analyses of Kickxellomycotina fungi.</title>
        <authorList>
            <person name="Reynolds N.K."/>
            <person name="Stajich J.E."/>
            <person name="Barry K."/>
            <person name="Grigoriev I.V."/>
            <person name="Crous P."/>
            <person name="Smith M.E."/>
        </authorList>
    </citation>
    <scope>NUCLEOTIDE SEQUENCE</scope>
    <source>
        <strain evidence="1">Benny 63K</strain>
    </source>
</reference>
<dbReference type="EMBL" id="JANBPG010002233">
    <property type="protein sequence ID" value="KAJ1886546.1"/>
    <property type="molecule type" value="Genomic_DNA"/>
</dbReference>